<evidence type="ECO:0000256" key="1">
    <source>
        <dbReference type="ARBA" id="ARBA00023002"/>
    </source>
</evidence>
<dbReference type="Proteomes" id="UP000683575">
    <property type="component" value="Chromosome"/>
</dbReference>
<dbReference type="EMBL" id="CP077062">
    <property type="protein sequence ID" value="QWZ06632.1"/>
    <property type="molecule type" value="Genomic_DNA"/>
</dbReference>
<evidence type="ECO:0000259" key="2">
    <source>
        <dbReference type="Pfam" id="PF00248"/>
    </source>
</evidence>
<accession>A0A975SVF4</accession>
<dbReference type="RefSeq" id="WP_216937686.1">
    <property type="nucleotide sequence ID" value="NZ_CP077062.1"/>
</dbReference>
<dbReference type="GO" id="GO:0005829">
    <property type="term" value="C:cytosol"/>
    <property type="evidence" value="ECO:0007669"/>
    <property type="project" value="TreeGrafter"/>
</dbReference>
<dbReference type="AlphaFoldDB" id="A0A975SVF4"/>
<reference evidence="3" key="1">
    <citation type="submission" date="2021-06" db="EMBL/GenBank/DDBJ databases">
        <title>Complete genome sequence of Nocardioides sp. G188.</title>
        <authorList>
            <person name="Im W.-T."/>
        </authorList>
    </citation>
    <scope>NUCLEOTIDE SEQUENCE</scope>
    <source>
        <strain evidence="3">G188</strain>
    </source>
</reference>
<sequence>MSDMTYRPLGPSGLMVSTIGLGTNAFGSRIDEQQSRTVVDAAIDAGVTLFDTSDTYGTGASEEVLGRALGSRRDDVVLATKFGMDMGGANGPDWGARASRRYVRRAVEASLRRLGTDHIDLYQLHQPDLVTPVEETLEALTELVTEGKVRYVGCSNFAAWEVVDAHWTATTAGLRPFVSAQNEYSLYNRAAEEELLPALSHLGMSLIAYFPLAYGLLTGKYRRGEDAPAGSRLGADNQAHRLAGADWDRIEALQAYADERGVGLLDVALGGLAGQPSVGSVIAGATRPEQVVANVRAGLWEPTAEDLVALAEVNAGRGAGMTHASFTRG</sequence>
<evidence type="ECO:0000313" key="4">
    <source>
        <dbReference type="Proteomes" id="UP000683575"/>
    </source>
</evidence>
<dbReference type="GO" id="GO:0016491">
    <property type="term" value="F:oxidoreductase activity"/>
    <property type="evidence" value="ECO:0007669"/>
    <property type="project" value="UniProtKB-KW"/>
</dbReference>
<dbReference type="InterPro" id="IPR023210">
    <property type="entry name" value="NADP_OxRdtase_dom"/>
</dbReference>
<organism evidence="3 4">
    <name type="scientific">Nocardioides panacis</name>
    <dbReference type="NCBI Taxonomy" id="2849501"/>
    <lineage>
        <taxon>Bacteria</taxon>
        <taxon>Bacillati</taxon>
        <taxon>Actinomycetota</taxon>
        <taxon>Actinomycetes</taxon>
        <taxon>Propionibacteriales</taxon>
        <taxon>Nocardioidaceae</taxon>
        <taxon>Nocardioides</taxon>
    </lineage>
</organism>
<dbReference type="Pfam" id="PF00248">
    <property type="entry name" value="Aldo_ket_red"/>
    <property type="match status" value="1"/>
</dbReference>
<keyword evidence="1" id="KW-0560">Oxidoreductase</keyword>
<dbReference type="FunFam" id="3.20.20.100:FF:000004">
    <property type="entry name" value="Oxidoreductase, aldo/keto reductase"/>
    <property type="match status" value="1"/>
</dbReference>
<proteinExistence type="predicted"/>
<dbReference type="KEGG" id="nps:KRR39_13825"/>
<keyword evidence="4" id="KW-1185">Reference proteome</keyword>
<gene>
    <name evidence="3" type="ORF">KRR39_13825</name>
</gene>
<protein>
    <submittedName>
        <fullName evidence="3">Aldo/keto reductase</fullName>
    </submittedName>
</protein>
<evidence type="ECO:0000313" key="3">
    <source>
        <dbReference type="EMBL" id="QWZ06632.1"/>
    </source>
</evidence>
<dbReference type="PANTHER" id="PTHR43364">
    <property type="entry name" value="NADH-SPECIFIC METHYLGLYOXAL REDUCTASE-RELATED"/>
    <property type="match status" value="1"/>
</dbReference>
<dbReference type="InterPro" id="IPR050523">
    <property type="entry name" value="AKR_Detox_Biosynth"/>
</dbReference>
<name>A0A975SVF4_9ACTN</name>
<feature type="domain" description="NADP-dependent oxidoreductase" evidence="2">
    <location>
        <begin position="19"/>
        <end position="313"/>
    </location>
</feature>
<dbReference type="PANTHER" id="PTHR43364:SF4">
    <property type="entry name" value="NAD(P)-LINKED OXIDOREDUCTASE SUPERFAMILY PROTEIN"/>
    <property type="match status" value="1"/>
</dbReference>